<dbReference type="OrthoDB" id="9775224at2"/>
<dbReference type="Gene3D" id="3.40.50.300">
    <property type="entry name" value="P-loop containing nucleotide triphosphate hydrolases"/>
    <property type="match status" value="1"/>
</dbReference>
<evidence type="ECO:0000256" key="3">
    <source>
        <dbReference type="ARBA" id="ARBA00022777"/>
    </source>
</evidence>
<dbReference type="Pfam" id="PF03976">
    <property type="entry name" value="PPK2"/>
    <property type="match status" value="1"/>
</dbReference>
<dbReference type="PANTHER" id="PTHR34383">
    <property type="entry name" value="POLYPHOSPHATE:AMP PHOSPHOTRANSFERASE-RELATED"/>
    <property type="match status" value="1"/>
</dbReference>
<keyword evidence="6" id="KW-1185">Reference proteome</keyword>
<dbReference type="EMBL" id="FOOU01000004">
    <property type="protein sequence ID" value="SFG18909.1"/>
    <property type="molecule type" value="Genomic_DNA"/>
</dbReference>
<dbReference type="SUPFAM" id="SSF52540">
    <property type="entry name" value="P-loop containing nucleoside triphosphate hydrolases"/>
    <property type="match status" value="1"/>
</dbReference>
<dbReference type="InterPro" id="IPR022488">
    <property type="entry name" value="PPK2-related"/>
</dbReference>
<organism evidence="5 6">
    <name type="scientific">Neptunomonas qingdaonensis</name>
    <dbReference type="NCBI Taxonomy" id="1045558"/>
    <lineage>
        <taxon>Bacteria</taxon>
        <taxon>Pseudomonadati</taxon>
        <taxon>Pseudomonadota</taxon>
        <taxon>Gammaproteobacteria</taxon>
        <taxon>Oceanospirillales</taxon>
        <taxon>Oceanospirillaceae</taxon>
        <taxon>Neptunomonas</taxon>
    </lineage>
</organism>
<reference evidence="6" key="1">
    <citation type="submission" date="2016-10" db="EMBL/GenBank/DDBJ databases">
        <authorList>
            <person name="Varghese N."/>
            <person name="Submissions S."/>
        </authorList>
    </citation>
    <scope>NUCLEOTIDE SEQUENCE [LARGE SCALE GENOMIC DNA]</scope>
    <source>
        <strain evidence="6">CGMCC 1.10971</strain>
    </source>
</reference>
<evidence type="ECO:0000256" key="2">
    <source>
        <dbReference type="ARBA" id="ARBA00022679"/>
    </source>
</evidence>
<sequence>MQHPSDILLEKNITTLSSLCFKQARIAKKKIYQRKLKKWQRRLLDVQQAYYHQNRRAIIVFEGWDASGKGGAIRRVTERLDPRGFQVHPIGAPTQEEQGKHYLYRFQTRLPSPGKIAIFDRSWYGRVLVERIEGFAGKPEWQRAYQEINEYERMLTDDNARIIKIFLHISAEEQLKRFSERLGNPIKRWKLTEEDIRNRQRWPAYEQAINQMFKRTSTQTSPWHPIAADHKWYARLEVLKHIVKTMEQGVDLSPPPVNPDVLIAARQQLGLDV</sequence>
<dbReference type="NCBIfam" id="TIGR03709">
    <property type="entry name" value="PPK2_rel_1"/>
    <property type="match status" value="1"/>
</dbReference>
<dbReference type="Proteomes" id="UP000198623">
    <property type="component" value="Unassembled WGS sequence"/>
</dbReference>
<comment type="similarity">
    <text evidence="1">Belongs to the polyphosphate kinase 2 (PPK2) family. Class I subfamily.</text>
</comment>
<feature type="domain" description="Polyphosphate kinase-2-related" evidence="4">
    <location>
        <begin position="28"/>
        <end position="248"/>
    </location>
</feature>
<dbReference type="PIRSF" id="PIRSF028756">
    <property type="entry name" value="PPK2_prd"/>
    <property type="match status" value="1"/>
</dbReference>
<dbReference type="InterPro" id="IPR016898">
    <property type="entry name" value="Polyphosphate_phosphotransfera"/>
</dbReference>
<dbReference type="InterPro" id="IPR022300">
    <property type="entry name" value="PPK2-rel_1"/>
</dbReference>
<dbReference type="RefSeq" id="WP_090726270.1">
    <property type="nucleotide sequence ID" value="NZ_FOOU01000004.1"/>
</dbReference>
<protein>
    <submittedName>
        <fullName evidence="5">Polyphosphate:nucleotide phosphotransferase, PPK2 family</fullName>
    </submittedName>
</protein>
<dbReference type="InterPro" id="IPR027417">
    <property type="entry name" value="P-loop_NTPase"/>
</dbReference>
<dbReference type="AlphaFoldDB" id="A0A1I2PUW8"/>
<dbReference type="PANTHER" id="PTHR34383:SF3">
    <property type="entry name" value="POLYPHOSPHATE:AMP PHOSPHOTRANSFERASE"/>
    <property type="match status" value="1"/>
</dbReference>
<evidence type="ECO:0000313" key="6">
    <source>
        <dbReference type="Proteomes" id="UP000198623"/>
    </source>
</evidence>
<evidence type="ECO:0000259" key="4">
    <source>
        <dbReference type="Pfam" id="PF03976"/>
    </source>
</evidence>
<evidence type="ECO:0000256" key="1">
    <source>
        <dbReference type="ARBA" id="ARBA00009924"/>
    </source>
</evidence>
<proteinExistence type="inferred from homology"/>
<keyword evidence="2 5" id="KW-0808">Transferase</keyword>
<accession>A0A1I2PUW8</accession>
<keyword evidence="3" id="KW-0418">Kinase</keyword>
<name>A0A1I2PUW8_9GAMM</name>
<dbReference type="GO" id="GO:0008976">
    <property type="term" value="F:polyphosphate kinase activity"/>
    <property type="evidence" value="ECO:0007669"/>
    <property type="project" value="InterPro"/>
</dbReference>
<dbReference type="STRING" id="1045558.SAMN05216175_10444"/>
<gene>
    <name evidence="5" type="ORF">SAMN05216175_10444</name>
</gene>
<dbReference type="GO" id="GO:0006797">
    <property type="term" value="P:polyphosphate metabolic process"/>
    <property type="evidence" value="ECO:0007669"/>
    <property type="project" value="InterPro"/>
</dbReference>
<evidence type="ECO:0000313" key="5">
    <source>
        <dbReference type="EMBL" id="SFG18909.1"/>
    </source>
</evidence>